<keyword evidence="11" id="KW-1185">Reference proteome</keyword>
<keyword evidence="2" id="KW-0677">Repeat</keyword>
<evidence type="ECO:0000256" key="8">
    <source>
        <dbReference type="PROSITE-ProRule" id="PRU01161"/>
    </source>
</evidence>
<dbReference type="PANTHER" id="PTHR24139">
    <property type="entry name" value="CALCIUM-INDEPENDENT PHOSPHOLIPASE A2"/>
    <property type="match status" value="1"/>
</dbReference>
<dbReference type="GO" id="GO:2000304">
    <property type="term" value="P:positive regulation of ceramide biosynthetic process"/>
    <property type="evidence" value="ECO:0007669"/>
    <property type="project" value="TreeGrafter"/>
</dbReference>
<feature type="short sequence motif" description="GXGXXG" evidence="8">
    <location>
        <begin position="487"/>
        <end position="492"/>
    </location>
</feature>
<dbReference type="EMBL" id="JAODUO010000099">
    <property type="protein sequence ID" value="KAK2189705.1"/>
    <property type="molecule type" value="Genomic_DNA"/>
</dbReference>
<organism evidence="10 11">
    <name type="scientific">Ridgeia piscesae</name>
    <name type="common">Tubeworm</name>
    <dbReference type="NCBI Taxonomy" id="27915"/>
    <lineage>
        <taxon>Eukaryota</taxon>
        <taxon>Metazoa</taxon>
        <taxon>Spiralia</taxon>
        <taxon>Lophotrochozoa</taxon>
        <taxon>Annelida</taxon>
        <taxon>Polychaeta</taxon>
        <taxon>Sedentaria</taxon>
        <taxon>Canalipalpata</taxon>
        <taxon>Sabellida</taxon>
        <taxon>Siboglinidae</taxon>
        <taxon>Ridgeia</taxon>
    </lineage>
</organism>
<feature type="repeat" description="ANK" evidence="7">
    <location>
        <begin position="346"/>
        <end position="378"/>
    </location>
</feature>
<evidence type="ECO:0000256" key="7">
    <source>
        <dbReference type="PROSITE-ProRule" id="PRU00023"/>
    </source>
</evidence>
<feature type="repeat" description="ANK" evidence="7">
    <location>
        <begin position="147"/>
        <end position="179"/>
    </location>
</feature>
<feature type="active site" description="Proton acceptor" evidence="8">
    <location>
        <position position="651"/>
    </location>
</feature>
<dbReference type="PROSITE" id="PS51635">
    <property type="entry name" value="PNPLA"/>
    <property type="match status" value="1"/>
</dbReference>
<dbReference type="Pfam" id="PF00023">
    <property type="entry name" value="Ank"/>
    <property type="match status" value="1"/>
</dbReference>
<evidence type="ECO:0000256" key="4">
    <source>
        <dbReference type="ARBA" id="ARBA00023043"/>
    </source>
</evidence>
<dbReference type="InterPro" id="IPR002641">
    <property type="entry name" value="PNPLA_dom"/>
</dbReference>
<evidence type="ECO:0000256" key="6">
    <source>
        <dbReference type="ARBA" id="ARBA00023422"/>
    </source>
</evidence>
<name>A0AAD9P7W8_RIDPI</name>
<proteinExistence type="predicted"/>
<evidence type="ECO:0000259" key="9">
    <source>
        <dbReference type="PROSITE" id="PS51635"/>
    </source>
</evidence>
<dbReference type="PROSITE" id="PS50297">
    <property type="entry name" value="ANK_REP_REGION"/>
    <property type="match status" value="3"/>
</dbReference>
<feature type="short sequence motif" description="DGA/G" evidence="8">
    <location>
        <begin position="651"/>
        <end position="653"/>
    </location>
</feature>
<dbReference type="Gene3D" id="1.25.40.20">
    <property type="entry name" value="Ankyrin repeat-containing domain"/>
    <property type="match status" value="2"/>
</dbReference>
<feature type="active site" description="Nucleophile" evidence="8">
    <location>
        <position position="521"/>
    </location>
</feature>
<dbReference type="InterPro" id="IPR036770">
    <property type="entry name" value="Ankyrin_rpt-contain_sf"/>
</dbReference>
<protein>
    <recommendedName>
        <fullName evidence="1">phospholipase A2</fullName>
        <ecNumber evidence="1">3.1.1.4</ecNumber>
    </recommendedName>
</protein>
<dbReference type="SUPFAM" id="SSF52151">
    <property type="entry name" value="FabD/lysophospholipase-like"/>
    <property type="match status" value="1"/>
</dbReference>
<dbReference type="PANTHER" id="PTHR24139:SF34">
    <property type="entry name" value="85_88 KDA CALCIUM-INDEPENDENT PHOSPHOLIPASE A2"/>
    <property type="match status" value="1"/>
</dbReference>
<dbReference type="Pfam" id="PF01734">
    <property type="entry name" value="Patatin"/>
    <property type="match status" value="1"/>
</dbReference>
<dbReference type="PROSITE" id="PS50088">
    <property type="entry name" value="ANK_REPEAT"/>
    <property type="match status" value="3"/>
</dbReference>
<dbReference type="GO" id="GO:0016042">
    <property type="term" value="P:lipid catabolic process"/>
    <property type="evidence" value="ECO:0007669"/>
    <property type="project" value="UniProtKB-UniRule"/>
</dbReference>
<feature type="repeat" description="ANK" evidence="7">
    <location>
        <begin position="214"/>
        <end position="246"/>
    </location>
</feature>
<dbReference type="AlphaFoldDB" id="A0AAD9P7W8"/>
<comment type="caution">
    <text evidence="10">The sequence shown here is derived from an EMBL/GenBank/DDBJ whole genome shotgun (WGS) entry which is preliminary data.</text>
</comment>
<keyword evidence="4 7" id="KW-0040">ANK repeat</keyword>
<feature type="domain" description="PNPLA" evidence="9">
    <location>
        <begin position="483"/>
        <end position="664"/>
    </location>
</feature>
<dbReference type="GO" id="GO:0005739">
    <property type="term" value="C:mitochondrion"/>
    <property type="evidence" value="ECO:0007669"/>
    <property type="project" value="TreeGrafter"/>
</dbReference>
<evidence type="ECO:0000256" key="2">
    <source>
        <dbReference type="ARBA" id="ARBA00022737"/>
    </source>
</evidence>
<keyword evidence="5 8" id="KW-0443">Lipid metabolism</keyword>
<evidence type="ECO:0000256" key="1">
    <source>
        <dbReference type="ARBA" id="ARBA00013278"/>
    </source>
</evidence>
<evidence type="ECO:0000313" key="11">
    <source>
        <dbReference type="Proteomes" id="UP001209878"/>
    </source>
</evidence>
<evidence type="ECO:0000256" key="3">
    <source>
        <dbReference type="ARBA" id="ARBA00022801"/>
    </source>
</evidence>
<keyword evidence="3 8" id="KW-0378">Hydrolase</keyword>
<comment type="catalytic activity">
    <reaction evidence="6">
        <text>a 1,2-diacyl-sn-glycero-3-phosphocholine + H2O = a 1-acyl-sn-glycero-3-phosphocholine + a fatty acid + H(+)</text>
        <dbReference type="Rhea" id="RHEA:15801"/>
        <dbReference type="ChEBI" id="CHEBI:15377"/>
        <dbReference type="ChEBI" id="CHEBI:15378"/>
        <dbReference type="ChEBI" id="CHEBI:28868"/>
        <dbReference type="ChEBI" id="CHEBI:57643"/>
        <dbReference type="ChEBI" id="CHEBI:58168"/>
        <dbReference type="EC" id="3.1.1.4"/>
    </reaction>
    <physiologicalReaction direction="left-to-right" evidence="6">
        <dbReference type="Rhea" id="RHEA:15802"/>
    </physiologicalReaction>
</comment>
<keyword evidence="8" id="KW-0442">Lipid degradation</keyword>
<dbReference type="Gene3D" id="3.40.1090.10">
    <property type="entry name" value="Cytosolic phospholipase A2 catalytic domain"/>
    <property type="match status" value="1"/>
</dbReference>
<dbReference type="EC" id="3.1.1.4" evidence="1"/>
<accession>A0AAD9P7W8</accession>
<sequence length="805" mass="87766">MSSLSSLVSNVVGHKPSAQKVTILETEFVCRMKEISRVDCLALYNHDAAFIAVFAWPEDSPSKVFSLFRENSQTSAELMFEALSHKLEPLVQYRPKLLKCDRLQNICELLREHPTWTSAHLAAKLALLDFISQATMAEGLNDADSTSRVTPLMVAIEGGSLAVVQELIIKGVDIDVADARGRNVFHYAATGSNTAIIKLLAAKHGAPINQLDLKGESALHVASANGNADIIEHLLRWGADPKLTASGDYPIHTAVENDKPECVETLYRWSREQLTVRDSTAGNTPLHRAHTKECIRLLTHLGSDVNARNSDGNTPLHVKVLDNDLQSVMAVLTTTSKVDINAIGQNGNSALHMAVEVGHPEIVQVLVVFGADIECPNKSDCTPRHLAATSSHANGETILNLLHSVGALRCSHDKFGCTNGCSILGTHIGSPLNTSVSDENTKQYLDNVATDIAIGAAMFRSGSSAETSPTTSLDNSRPGDRVLSLDGGGIRGLILIQTLLAIEKATGMQIRDSFDWIGGTSTGGILALAISHGKSMRHMQSLYFRLKDEVFNGKRPYDSEPLESFMKKEFGEMTRMTELLYPRVLVTGVLADRSPVELHFFRNYYPPGHELDQVTTKFQPPPRPDEQFVWEAARSSGAAPTYFRSYGCFLDGGLMSNNPTLDILTEVHEHNLRLKVIGRQDQERPIHVVVSLGTGKNPTQPIKACDIYRPEGLFDILRVTVGAKNLGAMLLDQVGCLDTGHVGQVDCLDTGHVGQVDCLDTGHVGQVGCLDTGHVGQLVSMLWTTEVYIRKHTVKLIQLAELLKP</sequence>
<dbReference type="SUPFAM" id="SSF48403">
    <property type="entry name" value="Ankyrin repeat"/>
    <property type="match status" value="1"/>
</dbReference>
<evidence type="ECO:0000256" key="5">
    <source>
        <dbReference type="ARBA" id="ARBA00023098"/>
    </source>
</evidence>
<feature type="short sequence motif" description="GXSXG" evidence="8">
    <location>
        <begin position="519"/>
        <end position="523"/>
    </location>
</feature>
<dbReference type="SMART" id="SM00248">
    <property type="entry name" value="ANK"/>
    <property type="match status" value="8"/>
</dbReference>
<dbReference type="Pfam" id="PF12796">
    <property type="entry name" value="Ank_2"/>
    <property type="match status" value="2"/>
</dbReference>
<dbReference type="GO" id="GO:0052816">
    <property type="term" value="F:long-chain fatty acyl-CoA hydrolase activity"/>
    <property type="evidence" value="ECO:0007669"/>
    <property type="project" value="TreeGrafter"/>
</dbReference>
<dbReference type="InterPro" id="IPR002110">
    <property type="entry name" value="Ankyrin_rpt"/>
</dbReference>
<dbReference type="InterPro" id="IPR016035">
    <property type="entry name" value="Acyl_Trfase/lysoPLipase"/>
</dbReference>
<dbReference type="GO" id="GO:0047499">
    <property type="term" value="F:calcium-independent phospholipase A2 activity"/>
    <property type="evidence" value="ECO:0007669"/>
    <property type="project" value="InterPro"/>
</dbReference>
<reference evidence="10" key="1">
    <citation type="journal article" date="2023" name="Mol. Biol. Evol.">
        <title>Third-Generation Sequencing Reveals the Adaptive Role of the Epigenome in Three Deep-Sea Polychaetes.</title>
        <authorList>
            <person name="Perez M."/>
            <person name="Aroh O."/>
            <person name="Sun Y."/>
            <person name="Lan Y."/>
            <person name="Juniper S.K."/>
            <person name="Young C.R."/>
            <person name="Angers B."/>
            <person name="Qian P.Y."/>
        </authorList>
    </citation>
    <scope>NUCLEOTIDE SEQUENCE</scope>
    <source>
        <strain evidence="10">R07B-5</strain>
    </source>
</reference>
<dbReference type="InterPro" id="IPR047148">
    <property type="entry name" value="PLPL9"/>
</dbReference>
<evidence type="ECO:0000313" key="10">
    <source>
        <dbReference type="EMBL" id="KAK2189705.1"/>
    </source>
</evidence>
<gene>
    <name evidence="10" type="ORF">NP493_99g04025</name>
</gene>
<dbReference type="Proteomes" id="UP001209878">
    <property type="component" value="Unassembled WGS sequence"/>
</dbReference>